<accession>A0AAV7TC83</accession>
<evidence type="ECO:0000313" key="2">
    <source>
        <dbReference type="Proteomes" id="UP001066276"/>
    </source>
</evidence>
<dbReference type="Proteomes" id="UP001066276">
    <property type="component" value="Chromosome 4_1"/>
</dbReference>
<dbReference type="AlphaFoldDB" id="A0AAV7TC83"/>
<protein>
    <submittedName>
        <fullName evidence="1">Uncharacterized protein</fullName>
    </submittedName>
</protein>
<dbReference type="EMBL" id="JANPWB010000007">
    <property type="protein sequence ID" value="KAJ1173939.1"/>
    <property type="molecule type" value="Genomic_DNA"/>
</dbReference>
<keyword evidence="2" id="KW-1185">Reference proteome</keyword>
<comment type="caution">
    <text evidence="1">The sequence shown here is derived from an EMBL/GenBank/DDBJ whole genome shotgun (WGS) entry which is preliminary data.</text>
</comment>
<sequence>MFFSRPEALICGFLSRCVEYTPRGPWDAGPHPPDFLVAGSCPCCSSRARRRLSVVFCPAAWDTLQGGRVMQDHIPHTSSRQEVATAALLTPGDTFLWFSVPLRGIHSEGAGGRRTTFPRLPHGRKPPLLLFSCPEALFCSFLSRCMGYTPKGLGAGGMQDHIPQTSLWQETAPLLFSRPEALFCDFMSCCAGYTPRGPGYAGPHPQTYSRQEAATATLLAPEGAFLWFSVPLRGLCPANTR</sequence>
<reference evidence="1" key="1">
    <citation type="journal article" date="2022" name="bioRxiv">
        <title>Sequencing and chromosome-scale assembly of the giantPleurodeles waltlgenome.</title>
        <authorList>
            <person name="Brown T."/>
            <person name="Elewa A."/>
            <person name="Iarovenko S."/>
            <person name="Subramanian E."/>
            <person name="Araus A.J."/>
            <person name="Petzold A."/>
            <person name="Susuki M."/>
            <person name="Suzuki K.-i.T."/>
            <person name="Hayashi T."/>
            <person name="Toyoda A."/>
            <person name="Oliveira C."/>
            <person name="Osipova E."/>
            <person name="Leigh N.D."/>
            <person name="Simon A."/>
            <person name="Yun M.H."/>
        </authorList>
    </citation>
    <scope>NUCLEOTIDE SEQUENCE</scope>
    <source>
        <strain evidence="1">20211129_DDA</strain>
        <tissue evidence="1">Liver</tissue>
    </source>
</reference>
<proteinExistence type="predicted"/>
<evidence type="ECO:0000313" key="1">
    <source>
        <dbReference type="EMBL" id="KAJ1173939.1"/>
    </source>
</evidence>
<name>A0AAV7TC83_PLEWA</name>
<organism evidence="1 2">
    <name type="scientific">Pleurodeles waltl</name>
    <name type="common">Iberian ribbed newt</name>
    <dbReference type="NCBI Taxonomy" id="8319"/>
    <lineage>
        <taxon>Eukaryota</taxon>
        <taxon>Metazoa</taxon>
        <taxon>Chordata</taxon>
        <taxon>Craniata</taxon>
        <taxon>Vertebrata</taxon>
        <taxon>Euteleostomi</taxon>
        <taxon>Amphibia</taxon>
        <taxon>Batrachia</taxon>
        <taxon>Caudata</taxon>
        <taxon>Salamandroidea</taxon>
        <taxon>Salamandridae</taxon>
        <taxon>Pleurodelinae</taxon>
        <taxon>Pleurodeles</taxon>
    </lineage>
</organism>
<gene>
    <name evidence="1" type="ORF">NDU88_005763</name>
</gene>